<dbReference type="EMBL" id="JAZGSY010000028">
    <property type="protein sequence ID" value="KAL1842965.1"/>
    <property type="molecule type" value="Genomic_DNA"/>
</dbReference>
<dbReference type="InterPro" id="IPR046539">
    <property type="entry name" value="DUF6604"/>
</dbReference>
<feature type="compositionally biased region" description="Basic and acidic residues" evidence="1">
    <location>
        <begin position="33"/>
        <end position="45"/>
    </location>
</feature>
<dbReference type="SUPFAM" id="SSF56601">
    <property type="entry name" value="beta-lactamase/transpeptidase-like"/>
    <property type="match status" value="1"/>
</dbReference>
<name>A0ABR3VNF8_HUMIN</name>
<feature type="region of interest" description="Disordered" evidence="1">
    <location>
        <begin position="726"/>
        <end position="775"/>
    </location>
</feature>
<dbReference type="Pfam" id="PF20253">
    <property type="entry name" value="DUF6604"/>
    <property type="match status" value="1"/>
</dbReference>
<feature type="compositionally biased region" description="Basic residues" evidence="1">
    <location>
        <begin position="247"/>
        <end position="263"/>
    </location>
</feature>
<feature type="compositionally biased region" description="Basic and acidic residues" evidence="1">
    <location>
        <begin position="90"/>
        <end position="107"/>
    </location>
</feature>
<keyword evidence="5" id="KW-1185">Reference proteome</keyword>
<feature type="region of interest" description="Disordered" evidence="1">
    <location>
        <begin position="222"/>
        <end position="296"/>
    </location>
</feature>
<comment type="caution">
    <text evidence="4">The sequence shown here is derived from an EMBL/GenBank/DDBJ whole genome shotgun (WGS) entry which is preliminary data.</text>
</comment>
<evidence type="ECO:0000259" key="3">
    <source>
        <dbReference type="Pfam" id="PF20253"/>
    </source>
</evidence>
<feature type="compositionally biased region" description="Basic residues" evidence="1">
    <location>
        <begin position="80"/>
        <end position="89"/>
    </location>
</feature>
<dbReference type="Pfam" id="PF00144">
    <property type="entry name" value="Beta-lactamase"/>
    <property type="match status" value="1"/>
</dbReference>
<protein>
    <recommendedName>
        <fullName evidence="6">Beta-lactamase-related domain-containing protein</fullName>
    </recommendedName>
</protein>
<dbReference type="Gene3D" id="3.40.710.10">
    <property type="entry name" value="DD-peptidase/beta-lactamase superfamily"/>
    <property type="match status" value="1"/>
</dbReference>
<evidence type="ECO:0000259" key="2">
    <source>
        <dbReference type="Pfam" id="PF00144"/>
    </source>
</evidence>
<feature type="region of interest" description="Disordered" evidence="1">
    <location>
        <begin position="33"/>
        <end position="107"/>
    </location>
</feature>
<sequence>MDSAPRAKGNGMGTWMRYKLGQAQFQSWLKQTAEKLTRKDEKDPEAPTGDVANNASAAGDECVREPLTCPSDVPQQQQQPRRHKKKKGKEKVDIRLESTPPDSDKSVHWSQLEDLAQRVADNATPDDVPDSAINVLRDVVNLRKKSFSFFSRATKDTKDEKVKQSNANHAHIIGVLEHVLAKLESVVKPARAGAGLQEPKEGAAVPISDLHNLFAHLEVQSPPNATEDVPSAPEEKEVRPAATSRQKMGKRKAIKKAFKNKHDRRSEPSTTKQQPRAPWVDDFRFGLPGEGSDDEEDEDPFDLYMMVYCFFVDFNTIRNYVAERWCDYWFDRSVPLPTLAAITSAAFDLFEEMEFALTRDLMPIDPALARFDFMVGMLFFQYGIDHIDYDSYASLTKAEVNERIWRDESDWVALMSYFTLQDVVQRIPLGKTPVLAPLSREPVFYGAKNLDEWRKFESTVTRDIIMEAAHLKALKHNDQVPPKLPAEHGLLLGLQEYLRWKDYWSALVFSLHLWVDIRNIMEMDVEDAFNEMHKSGKKLLHALKTHNPTKYHARDHDFKRGWLARMWETNELTVDDFMYDDKKARFRQVGVTEDPVRFFLLRNEPVWAGMLDLRVRLVHSWIGHESIKLSSIVDTAAYLYHAAAATEHDLPPWDVLEQYIATFLDDSPFRVGLRGERPADIIRNLGSRVGEYNERWGRMVRPDITEKYIPDITIRDTLAQLSELRGGEEGEQKSNGHASTESGSHAVAETSTGAAKGQEQVGEDDGQQRQADRALSQQLSPVDMLQLLDKTITEQVTGILTLDYFKLFDQSVALLKAVVKAFGPKMEKRLEPRDESSAAYLDKLGFLIVRDLASNEEKVVGDVVAACREFVKTLAIESDYVARGTDTKDKLLGPIYEGAAGRTRLDPSSPPFTPHSVTWIASMTKLITAVSVMHFLEKQQQEKLPNNDSGSTEPLTLDTDTAHYLPELAAQPILTGFTSEDSDKGQPILVPNPSPITLRHLLTHTSGLGLDIADPLLLRWSKHVGRQSTLLNCTIDGWSVPLRFKPGEGWYYGVSLDWAGVLLQRAAGCKLGEYLRRELAGLGLERTDFVLSRVLESGEGDEEYVPVSERVEDGGLKEGKVLFPMEPEWESGGAGAYSCAEDVGKVLSGILGALAGGEAARMGKEAATEMFRPQLDERQRAWLRGNVWMYGSAAEVPEGMAVDHGMCGLLAMDDVPGKRRKGSTWWSGMCNSRWWLDPETGIGAVLLVNVTPYGDATVLRLFDELERAVYAELVPAS</sequence>
<proteinExistence type="predicted"/>
<gene>
    <name evidence="4" type="ORF">VTJ49DRAFT_3606</name>
</gene>
<evidence type="ECO:0008006" key="6">
    <source>
        <dbReference type="Google" id="ProtNLM"/>
    </source>
</evidence>
<evidence type="ECO:0000256" key="1">
    <source>
        <dbReference type="SAM" id="MobiDB-lite"/>
    </source>
</evidence>
<dbReference type="Proteomes" id="UP001583172">
    <property type="component" value="Unassembled WGS sequence"/>
</dbReference>
<organism evidence="4 5">
    <name type="scientific">Humicola insolens</name>
    <name type="common">Soft-rot fungus</name>
    <dbReference type="NCBI Taxonomy" id="85995"/>
    <lineage>
        <taxon>Eukaryota</taxon>
        <taxon>Fungi</taxon>
        <taxon>Dikarya</taxon>
        <taxon>Ascomycota</taxon>
        <taxon>Pezizomycotina</taxon>
        <taxon>Sordariomycetes</taxon>
        <taxon>Sordariomycetidae</taxon>
        <taxon>Sordariales</taxon>
        <taxon>Chaetomiaceae</taxon>
        <taxon>Mycothermus</taxon>
    </lineage>
</organism>
<feature type="domain" description="DUF6604" evidence="3">
    <location>
        <begin position="17"/>
        <end position="357"/>
    </location>
</feature>
<dbReference type="InterPro" id="IPR012338">
    <property type="entry name" value="Beta-lactam/transpept-like"/>
</dbReference>
<evidence type="ECO:0000313" key="4">
    <source>
        <dbReference type="EMBL" id="KAL1842965.1"/>
    </source>
</evidence>
<feature type="domain" description="Beta-lactamase-related" evidence="2">
    <location>
        <begin position="901"/>
        <end position="1257"/>
    </location>
</feature>
<dbReference type="InterPro" id="IPR001466">
    <property type="entry name" value="Beta-lactam-related"/>
</dbReference>
<reference evidence="4 5" key="1">
    <citation type="journal article" date="2024" name="Commun. Biol.">
        <title>Comparative genomic analysis of thermophilic fungi reveals convergent evolutionary adaptations and gene losses.</title>
        <authorList>
            <person name="Steindorff A.S."/>
            <person name="Aguilar-Pontes M.V."/>
            <person name="Robinson A.J."/>
            <person name="Andreopoulos B."/>
            <person name="LaButti K."/>
            <person name="Kuo A."/>
            <person name="Mondo S."/>
            <person name="Riley R."/>
            <person name="Otillar R."/>
            <person name="Haridas S."/>
            <person name="Lipzen A."/>
            <person name="Grimwood J."/>
            <person name="Schmutz J."/>
            <person name="Clum A."/>
            <person name="Reid I.D."/>
            <person name="Moisan M.C."/>
            <person name="Butler G."/>
            <person name="Nguyen T.T.M."/>
            <person name="Dewar K."/>
            <person name="Conant G."/>
            <person name="Drula E."/>
            <person name="Henrissat B."/>
            <person name="Hansel C."/>
            <person name="Singer S."/>
            <person name="Hutchinson M.I."/>
            <person name="de Vries R.P."/>
            <person name="Natvig D.O."/>
            <person name="Powell A.J."/>
            <person name="Tsang A."/>
            <person name="Grigoriev I.V."/>
        </authorList>
    </citation>
    <scope>NUCLEOTIDE SEQUENCE [LARGE SCALE GENOMIC DNA]</scope>
    <source>
        <strain evidence="4 5">CBS 620.91</strain>
    </source>
</reference>
<feature type="compositionally biased region" description="Polar residues" evidence="1">
    <location>
        <begin position="735"/>
        <end position="753"/>
    </location>
</feature>
<accession>A0ABR3VNF8</accession>
<evidence type="ECO:0000313" key="5">
    <source>
        <dbReference type="Proteomes" id="UP001583172"/>
    </source>
</evidence>
<dbReference type="PANTHER" id="PTHR38795">
    <property type="entry name" value="DUF6604 DOMAIN-CONTAINING PROTEIN"/>
    <property type="match status" value="1"/>
</dbReference>
<dbReference type="PANTHER" id="PTHR38795:SF1">
    <property type="entry name" value="DUF6604 DOMAIN-CONTAINING PROTEIN"/>
    <property type="match status" value="1"/>
</dbReference>